<dbReference type="Pfam" id="PF01025">
    <property type="entry name" value="GrpE"/>
    <property type="match status" value="1"/>
</dbReference>
<dbReference type="RefSeq" id="WP_158365646.1">
    <property type="nucleotide sequence ID" value="NZ_CP034882.1"/>
</dbReference>
<dbReference type="GO" id="GO:0051087">
    <property type="term" value="F:protein-folding chaperone binding"/>
    <property type="evidence" value="ECO:0007669"/>
    <property type="project" value="InterPro"/>
</dbReference>
<keyword evidence="2 4" id="KW-0346">Stress response</keyword>
<evidence type="ECO:0000256" key="5">
    <source>
        <dbReference type="RuleBase" id="RU000639"/>
    </source>
</evidence>
<comment type="subunit">
    <text evidence="4">Homodimer.</text>
</comment>
<dbReference type="GO" id="GO:0051082">
    <property type="term" value="F:unfolded protein binding"/>
    <property type="evidence" value="ECO:0007669"/>
    <property type="project" value="TreeGrafter"/>
</dbReference>
<dbReference type="InterPro" id="IPR000740">
    <property type="entry name" value="GrpE"/>
</dbReference>
<dbReference type="PRINTS" id="PR00773">
    <property type="entry name" value="GRPEPROTEIN"/>
</dbReference>
<dbReference type="GO" id="GO:0042803">
    <property type="term" value="F:protein homodimerization activity"/>
    <property type="evidence" value="ECO:0007669"/>
    <property type="project" value="InterPro"/>
</dbReference>
<dbReference type="PANTHER" id="PTHR21237:SF23">
    <property type="entry name" value="GRPE PROTEIN HOMOLOG, MITOCHONDRIAL"/>
    <property type="match status" value="1"/>
</dbReference>
<dbReference type="GO" id="GO:0005737">
    <property type="term" value="C:cytoplasm"/>
    <property type="evidence" value="ECO:0007669"/>
    <property type="project" value="UniProtKB-SubCell"/>
</dbReference>
<dbReference type="PANTHER" id="PTHR21237">
    <property type="entry name" value="GRPE PROTEIN"/>
    <property type="match status" value="1"/>
</dbReference>
<sequence>MINKEEKKAENIKNEECKHENDDFVQTNLVKFLEIQLKESKEKILEKKISSEKEIVIITNRLNKEIDQTKKFALEKLIINFLPIFDNIERALNLIENNKSNKVFNKIKDKLEVILNLFKECCKLFHIKKIDNINVSFNPSIHEAMSVHYTNDMEPNKIVNIMQTGYILYNTRLLRPAMVIVSKQKI</sequence>
<evidence type="ECO:0000256" key="3">
    <source>
        <dbReference type="ARBA" id="ARBA00023186"/>
    </source>
</evidence>
<evidence type="ECO:0000256" key="2">
    <source>
        <dbReference type="ARBA" id="ARBA00023016"/>
    </source>
</evidence>
<evidence type="ECO:0000256" key="6">
    <source>
        <dbReference type="RuleBase" id="RU004478"/>
    </source>
</evidence>
<dbReference type="CDD" id="cd00446">
    <property type="entry name" value="GrpE"/>
    <property type="match status" value="1"/>
</dbReference>
<protein>
    <recommendedName>
        <fullName evidence="4 5">Protein GrpE</fullName>
    </recommendedName>
    <alternativeName>
        <fullName evidence="4">HSP-70 cofactor</fullName>
    </alternativeName>
</protein>
<keyword evidence="4" id="KW-0963">Cytoplasm</keyword>
<name>A0AAJ5PUP2_9GAMM</name>
<dbReference type="Gene3D" id="2.30.22.10">
    <property type="entry name" value="Head domain of nucleotide exchange factor GrpE"/>
    <property type="match status" value="1"/>
</dbReference>
<evidence type="ECO:0000256" key="1">
    <source>
        <dbReference type="ARBA" id="ARBA00009054"/>
    </source>
</evidence>
<dbReference type="Gene3D" id="3.90.20.20">
    <property type="match status" value="1"/>
</dbReference>
<evidence type="ECO:0000256" key="4">
    <source>
        <dbReference type="HAMAP-Rule" id="MF_01151"/>
    </source>
</evidence>
<comment type="similarity">
    <text evidence="1 4 6">Belongs to the GrpE family.</text>
</comment>
<dbReference type="SUPFAM" id="SSF58014">
    <property type="entry name" value="Coiled-coil domain of nucleotide exchange factor GrpE"/>
    <property type="match status" value="1"/>
</dbReference>
<evidence type="ECO:0000313" key="8">
    <source>
        <dbReference type="Proteomes" id="UP001163440"/>
    </source>
</evidence>
<dbReference type="SUPFAM" id="SSF51064">
    <property type="entry name" value="Head domain of nucleotide exchange factor GrpE"/>
    <property type="match status" value="1"/>
</dbReference>
<accession>A0AAJ5PUP2</accession>
<comment type="subcellular location">
    <subcellularLocation>
        <location evidence="4">Cytoplasm</location>
    </subcellularLocation>
</comment>
<dbReference type="InterPro" id="IPR013805">
    <property type="entry name" value="GrpE_CC"/>
</dbReference>
<dbReference type="GO" id="GO:0000774">
    <property type="term" value="F:adenyl-nucleotide exchange factor activity"/>
    <property type="evidence" value="ECO:0007669"/>
    <property type="project" value="InterPro"/>
</dbReference>
<dbReference type="AlphaFoldDB" id="A0AAJ5PUP2"/>
<gene>
    <name evidence="4" type="primary">grpE</name>
    <name evidence="7" type="ORF">OW720_01300</name>
</gene>
<dbReference type="HAMAP" id="MF_01151">
    <property type="entry name" value="GrpE"/>
    <property type="match status" value="1"/>
</dbReference>
<keyword evidence="3 4" id="KW-0143">Chaperone</keyword>
<dbReference type="GO" id="GO:0006457">
    <property type="term" value="P:protein folding"/>
    <property type="evidence" value="ECO:0007669"/>
    <property type="project" value="InterPro"/>
</dbReference>
<dbReference type="PROSITE" id="PS01071">
    <property type="entry name" value="GRPE"/>
    <property type="match status" value="1"/>
</dbReference>
<evidence type="ECO:0000313" key="7">
    <source>
        <dbReference type="EMBL" id="WAI19193.1"/>
    </source>
</evidence>
<reference evidence="7" key="1">
    <citation type="submission" date="2022-11" db="EMBL/GenBank/DDBJ databases">
        <title>The whole genome sequencing of pests is an important tool to study the evolution of the plant-insect interaction and insecticide resistance.</title>
        <authorList>
            <person name="Kananovich Y."/>
        </authorList>
    </citation>
    <scope>NUCLEOTIDE SEQUENCE</scope>
    <source>
        <strain evidence="7">BSU_Bre_2018</strain>
    </source>
</reference>
<dbReference type="Proteomes" id="UP001163440">
    <property type="component" value="Chromosome"/>
</dbReference>
<proteinExistence type="inferred from homology"/>
<comment type="function">
    <text evidence="4 5">Participates actively in the response to hyperosmotic and heat shock by preventing the aggregation of stress-denatured proteins, in association with DnaK and GrpE. It is the nucleotide exchange factor for DnaK and may function as a thermosensor. Unfolded proteins bind initially to DnaJ; upon interaction with the DnaJ-bound protein, DnaK hydrolyzes its bound ATP, resulting in the formation of a stable complex. GrpE releases ADP from DnaK; ATP binding to DnaK triggers the release of the substrate protein, thus completing the reaction cycle. Several rounds of ATP-dependent interactions between DnaJ, DnaK and GrpE are required for fully efficient folding.</text>
</comment>
<dbReference type="EMBL" id="CP113406">
    <property type="protein sequence ID" value="WAI19193.1"/>
    <property type="molecule type" value="Genomic_DNA"/>
</dbReference>
<dbReference type="InterPro" id="IPR009012">
    <property type="entry name" value="GrpE_head"/>
</dbReference>
<organism evidence="7 8">
    <name type="scientific">Buchnera aphidicola</name>
    <name type="common">Brevicoryne brassicae</name>
    <dbReference type="NCBI Taxonomy" id="911343"/>
    <lineage>
        <taxon>Bacteria</taxon>
        <taxon>Pseudomonadati</taxon>
        <taxon>Pseudomonadota</taxon>
        <taxon>Gammaproteobacteria</taxon>
        <taxon>Enterobacterales</taxon>
        <taxon>Erwiniaceae</taxon>
        <taxon>Buchnera</taxon>
    </lineage>
</organism>